<dbReference type="InterPro" id="IPR032710">
    <property type="entry name" value="NTF2-like_dom_sf"/>
</dbReference>
<dbReference type="Gene3D" id="3.10.450.50">
    <property type="match status" value="1"/>
</dbReference>
<comment type="caution">
    <text evidence="2">The sequence shown here is derived from an EMBL/GenBank/DDBJ whole genome shotgun (WGS) entry which is preliminary data.</text>
</comment>
<evidence type="ECO:0000259" key="1">
    <source>
        <dbReference type="Pfam" id="PF14534"/>
    </source>
</evidence>
<dbReference type="RefSeq" id="WP_207036577.1">
    <property type="nucleotide sequence ID" value="NZ_JAFLNL010000015.1"/>
</dbReference>
<dbReference type="SUPFAM" id="SSF54427">
    <property type="entry name" value="NTF2-like"/>
    <property type="match status" value="1"/>
</dbReference>
<organism evidence="2 3">
    <name type="scientific">Flagellimonas aurea</name>
    <dbReference type="NCBI Taxonomy" id="2915619"/>
    <lineage>
        <taxon>Bacteria</taxon>
        <taxon>Pseudomonadati</taxon>
        <taxon>Bacteroidota</taxon>
        <taxon>Flavobacteriia</taxon>
        <taxon>Flavobacteriales</taxon>
        <taxon>Flavobacteriaceae</taxon>
        <taxon>Flagellimonas</taxon>
    </lineage>
</organism>
<dbReference type="EMBL" id="JAFLNL010000015">
    <property type="protein sequence ID" value="MBO0356008.1"/>
    <property type="molecule type" value="Genomic_DNA"/>
</dbReference>
<dbReference type="InterPro" id="IPR027843">
    <property type="entry name" value="DUF4440"/>
</dbReference>
<reference evidence="2 3" key="1">
    <citation type="submission" date="2021-03" db="EMBL/GenBank/DDBJ databases">
        <title>Muricauda lutimaris sp. nov. and Muricauda ruestringensis sp. nov, two marine members of the Flavobacteriaceae isolated from deep sea sediments of Western Pacific.</title>
        <authorList>
            <person name="Zhao S."/>
            <person name="Liu R."/>
        </authorList>
    </citation>
    <scope>NUCLEOTIDE SEQUENCE [LARGE SCALE GENOMIC DNA]</scope>
    <source>
        <strain evidence="2 3">BC31-1-A7</strain>
    </source>
</reference>
<proteinExistence type="predicted"/>
<dbReference type="Pfam" id="PF14534">
    <property type="entry name" value="DUF4440"/>
    <property type="match status" value="1"/>
</dbReference>
<feature type="domain" description="DUF4440" evidence="1">
    <location>
        <begin position="18"/>
        <end position="119"/>
    </location>
</feature>
<keyword evidence="3" id="KW-1185">Reference proteome</keyword>
<name>A0ABS3G9Q3_9FLAO</name>
<evidence type="ECO:0000313" key="2">
    <source>
        <dbReference type="EMBL" id="MBO0356008.1"/>
    </source>
</evidence>
<protein>
    <submittedName>
        <fullName evidence="2">DUF4440 domain-containing protein</fullName>
    </submittedName>
</protein>
<gene>
    <name evidence="2" type="ORF">J0656_18465</name>
</gene>
<dbReference type="Proteomes" id="UP000664044">
    <property type="component" value="Unassembled WGS sequence"/>
</dbReference>
<accession>A0ABS3G9Q3</accession>
<sequence>MEKITALPQRPEEMNDFFARAFNSGIVDNLNRLFEPGAKIINKDGNLITGKNEINQEHIGLLKIGGKMTSINKYCVVFEDIALLRADWKIVTKDENGKNLEINGSSTEIVRKQKNGDWLYIVDNPFGAIT</sequence>
<evidence type="ECO:0000313" key="3">
    <source>
        <dbReference type="Proteomes" id="UP000664044"/>
    </source>
</evidence>